<gene>
    <name evidence="1" type="ORF">GHYDROH2_21960</name>
</gene>
<accession>A0A9W6G1G7</accession>
<organism evidence="1 2">
    <name type="scientific">Geobacter hydrogenophilus</name>
    <dbReference type="NCBI Taxonomy" id="40983"/>
    <lineage>
        <taxon>Bacteria</taxon>
        <taxon>Pseudomonadati</taxon>
        <taxon>Thermodesulfobacteriota</taxon>
        <taxon>Desulfuromonadia</taxon>
        <taxon>Geobacterales</taxon>
        <taxon>Geobacteraceae</taxon>
        <taxon>Geobacter</taxon>
    </lineage>
</organism>
<dbReference type="AlphaFoldDB" id="A0A9W6G1G7"/>
<proteinExistence type="predicted"/>
<dbReference type="Proteomes" id="UP001144352">
    <property type="component" value="Unassembled WGS sequence"/>
</dbReference>
<protein>
    <submittedName>
        <fullName evidence="1">Uncharacterized protein</fullName>
    </submittedName>
</protein>
<dbReference type="EMBL" id="BSDS01000001">
    <property type="protein sequence ID" value="GLI38695.1"/>
    <property type="molecule type" value="Genomic_DNA"/>
</dbReference>
<evidence type="ECO:0000313" key="1">
    <source>
        <dbReference type="EMBL" id="GLI38695.1"/>
    </source>
</evidence>
<comment type="caution">
    <text evidence="1">The sequence shown here is derived from an EMBL/GenBank/DDBJ whole genome shotgun (WGS) entry which is preliminary data.</text>
</comment>
<reference evidence="1" key="1">
    <citation type="submission" date="2022-12" db="EMBL/GenBank/DDBJ databases">
        <title>Reference genome sequencing for broad-spectrum identification of bacterial and archaeal isolates by mass spectrometry.</title>
        <authorList>
            <person name="Sekiguchi Y."/>
            <person name="Tourlousse D.M."/>
        </authorList>
    </citation>
    <scope>NUCLEOTIDE SEQUENCE</scope>
    <source>
        <strain evidence="1">H2</strain>
    </source>
</reference>
<keyword evidence="2" id="KW-1185">Reference proteome</keyword>
<name>A0A9W6G1G7_9BACT</name>
<evidence type="ECO:0000313" key="2">
    <source>
        <dbReference type="Proteomes" id="UP001144352"/>
    </source>
</evidence>
<sequence>MPLTPTVSRAVIGHAPDVRMYIGTPEENTSRVDFPEAKLVWSLGAPDWDAAINAIPVDSTATRFKRRHDILPLRKEQITEYGDDDIFDKIVDLLEQEILSAQWVAVSDIKVQPDAWSPSATEFFEGVQRCCGKKTQDVMPFVIEWFKDNNKCDLWHRDYSEKTRFKVGGAEVLVGRPYIDLGLLETASCSAVVVVPHLSRRGPNGLWILSRGTQHPFIQKFNSCCAYYLAVEDRPDVVEEIDGWKSISSLEFFRLKKEAESLQQEMKDEHEIVCKIASATGSELLSLISCVDVVVTESGRYPIMHKGRLFEEEEGLVSVEEIAAVFTPLPAR</sequence>